<comment type="function">
    <text evidence="2">Antitoxin component of a type II toxin-antitoxin (TA) system.</text>
</comment>
<sequence length="83" mass="9092">MKTATVRDLRNRYTSLLSWIGAGEEIIITQRGKPIARLIPEPPASPATVDWSQSPEVLRDRSGETMLTAQESAAILAEASGKW</sequence>
<reference evidence="3 4" key="1">
    <citation type="submission" date="2019-05" db="EMBL/GenBank/DDBJ databases">
        <title>Verrucobacter flavum gen. nov., sp. nov. a new member of the family Verrucomicrobiaceae.</title>
        <authorList>
            <person name="Szuroczki S."/>
            <person name="Abbaszade G."/>
            <person name="Szabo A."/>
            <person name="Felfoldi T."/>
            <person name="Schumann P."/>
            <person name="Boka K."/>
            <person name="Keki Z."/>
            <person name="Toumi M."/>
            <person name="Toth E."/>
        </authorList>
    </citation>
    <scope>NUCLEOTIDE SEQUENCE [LARGE SCALE GENOMIC DNA]</scope>
    <source>
        <strain evidence="3 4">MG-N-17</strain>
    </source>
</reference>
<evidence type="ECO:0000313" key="3">
    <source>
        <dbReference type="EMBL" id="TLD72631.1"/>
    </source>
</evidence>
<dbReference type="OrthoDB" id="199038at2"/>
<name>A0A5R8KK64_9BACT</name>
<dbReference type="NCBIfam" id="TIGR01552">
    <property type="entry name" value="phd_fam"/>
    <property type="match status" value="1"/>
</dbReference>
<dbReference type="InterPro" id="IPR006442">
    <property type="entry name" value="Antitoxin_Phd/YefM"/>
</dbReference>
<dbReference type="InterPro" id="IPR051416">
    <property type="entry name" value="phD-YefM_TA_antitoxins"/>
</dbReference>
<dbReference type="EMBL" id="VAUV01000001">
    <property type="protein sequence ID" value="TLD72631.1"/>
    <property type="molecule type" value="Genomic_DNA"/>
</dbReference>
<dbReference type="InterPro" id="IPR036165">
    <property type="entry name" value="YefM-like_sf"/>
</dbReference>
<keyword evidence="4" id="KW-1185">Reference proteome</keyword>
<dbReference type="Proteomes" id="UP000306196">
    <property type="component" value="Unassembled WGS sequence"/>
</dbReference>
<evidence type="ECO:0000256" key="2">
    <source>
        <dbReference type="RuleBase" id="RU362080"/>
    </source>
</evidence>
<protein>
    <recommendedName>
        <fullName evidence="2">Antitoxin</fullName>
    </recommendedName>
</protein>
<dbReference type="AlphaFoldDB" id="A0A5R8KK64"/>
<gene>
    <name evidence="3" type="ORF">FEM03_00715</name>
</gene>
<dbReference type="Pfam" id="PF02604">
    <property type="entry name" value="PhdYeFM_antitox"/>
    <property type="match status" value="1"/>
</dbReference>
<dbReference type="RefSeq" id="WP_138084254.1">
    <property type="nucleotide sequence ID" value="NZ_VAUV01000001.1"/>
</dbReference>
<organism evidence="3 4">
    <name type="scientific">Phragmitibacter flavus</name>
    <dbReference type="NCBI Taxonomy" id="2576071"/>
    <lineage>
        <taxon>Bacteria</taxon>
        <taxon>Pseudomonadati</taxon>
        <taxon>Verrucomicrobiota</taxon>
        <taxon>Verrucomicrobiia</taxon>
        <taxon>Verrucomicrobiales</taxon>
        <taxon>Verrucomicrobiaceae</taxon>
        <taxon>Phragmitibacter</taxon>
    </lineage>
</organism>
<evidence type="ECO:0000256" key="1">
    <source>
        <dbReference type="ARBA" id="ARBA00009981"/>
    </source>
</evidence>
<comment type="similarity">
    <text evidence="1 2">Belongs to the phD/YefM antitoxin family.</text>
</comment>
<dbReference type="SUPFAM" id="SSF143120">
    <property type="entry name" value="YefM-like"/>
    <property type="match status" value="1"/>
</dbReference>
<dbReference type="PANTHER" id="PTHR35377">
    <property type="entry name" value="ANTITOXIN VAPB49-RELATED-RELATED"/>
    <property type="match status" value="1"/>
</dbReference>
<evidence type="ECO:0000313" key="4">
    <source>
        <dbReference type="Proteomes" id="UP000306196"/>
    </source>
</evidence>
<dbReference type="Gene3D" id="3.40.1620.10">
    <property type="entry name" value="YefM-like domain"/>
    <property type="match status" value="1"/>
</dbReference>
<accession>A0A5R8KK64</accession>
<proteinExistence type="inferred from homology"/>
<comment type="caution">
    <text evidence="3">The sequence shown here is derived from an EMBL/GenBank/DDBJ whole genome shotgun (WGS) entry which is preliminary data.</text>
</comment>